<reference evidence="1" key="1">
    <citation type="submission" date="2023-03" db="EMBL/GenBank/DDBJ databases">
        <title>Massive genome expansion in bonnet fungi (Mycena s.s.) driven by repeated elements and novel gene families across ecological guilds.</title>
        <authorList>
            <consortium name="Lawrence Berkeley National Laboratory"/>
            <person name="Harder C.B."/>
            <person name="Miyauchi S."/>
            <person name="Viragh M."/>
            <person name="Kuo A."/>
            <person name="Thoen E."/>
            <person name="Andreopoulos B."/>
            <person name="Lu D."/>
            <person name="Skrede I."/>
            <person name="Drula E."/>
            <person name="Henrissat B."/>
            <person name="Morin E."/>
            <person name="Kohler A."/>
            <person name="Barry K."/>
            <person name="LaButti K."/>
            <person name="Morin E."/>
            <person name="Salamov A."/>
            <person name="Lipzen A."/>
            <person name="Mereny Z."/>
            <person name="Hegedus B."/>
            <person name="Baldrian P."/>
            <person name="Stursova M."/>
            <person name="Weitz H."/>
            <person name="Taylor A."/>
            <person name="Grigoriev I.V."/>
            <person name="Nagy L.G."/>
            <person name="Martin F."/>
            <person name="Kauserud H."/>
        </authorList>
    </citation>
    <scope>NUCLEOTIDE SEQUENCE</scope>
    <source>
        <strain evidence="1">CBHHK067</strain>
    </source>
</reference>
<evidence type="ECO:0000313" key="2">
    <source>
        <dbReference type="Proteomes" id="UP001221757"/>
    </source>
</evidence>
<keyword evidence="2" id="KW-1185">Reference proteome</keyword>
<protein>
    <recommendedName>
        <fullName evidence="3">ATP-dependent DNA helicase</fullName>
    </recommendedName>
</protein>
<evidence type="ECO:0000313" key="1">
    <source>
        <dbReference type="EMBL" id="KAJ7653008.1"/>
    </source>
</evidence>
<evidence type="ECO:0008006" key="3">
    <source>
        <dbReference type="Google" id="ProtNLM"/>
    </source>
</evidence>
<dbReference type="Proteomes" id="UP001221757">
    <property type="component" value="Unassembled WGS sequence"/>
</dbReference>
<name>A0AAD7G016_MYCRO</name>
<gene>
    <name evidence="1" type="ORF">B0H17DRAFT_844508</name>
</gene>
<sequence length="125" mass="13882">GDFAQLPPISGHALYNGLIALRTTDTTQSQSAILGQILWHQFTTVVLLQQNMRQKIQTTADAKLRTALENMCFGACTSDDIEFFKTRVASDQPGHPHLDTKKYRNASVITGLNTHKDLINDEGVR</sequence>
<comment type="caution">
    <text evidence="1">The sequence shown here is derived from an EMBL/GenBank/DDBJ whole genome shotgun (WGS) entry which is preliminary data.</text>
</comment>
<feature type="non-terminal residue" evidence="1">
    <location>
        <position position="1"/>
    </location>
</feature>
<dbReference type="EMBL" id="JARKIE010000339">
    <property type="protein sequence ID" value="KAJ7653008.1"/>
    <property type="molecule type" value="Genomic_DNA"/>
</dbReference>
<proteinExistence type="predicted"/>
<dbReference type="AlphaFoldDB" id="A0AAD7G016"/>
<accession>A0AAD7G016</accession>
<organism evidence="1 2">
    <name type="scientific">Mycena rosella</name>
    <name type="common">Pink bonnet</name>
    <name type="synonym">Agaricus rosellus</name>
    <dbReference type="NCBI Taxonomy" id="1033263"/>
    <lineage>
        <taxon>Eukaryota</taxon>
        <taxon>Fungi</taxon>
        <taxon>Dikarya</taxon>
        <taxon>Basidiomycota</taxon>
        <taxon>Agaricomycotina</taxon>
        <taxon>Agaricomycetes</taxon>
        <taxon>Agaricomycetidae</taxon>
        <taxon>Agaricales</taxon>
        <taxon>Marasmiineae</taxon>
        <taxon>Mycenaceae</taxon>
        <taxon>Mycena</taxon>
    </lineage>
</organism>
<feature type="non-terminal residue" evidence="1">
    <location>
        <position position="125"/>
    </location>
</feature>